<reference evidence="3 4" key="1">
    <citation type="submission" date="2014-11" db="EMBL/GenBank/DDBJ databases">
        <authorList>
            <person name="Zhu J."/>
            <person name="Qi W."/>
            <person name="Song R."/>
        </authorList>
    </citation>
    <scope>NUCLEOTIDE SEQUENCE [LARGE SCALE GENOMIC DNA]</scope>
</reference>
<dbReference type="InterPro" id="IPR040401">
    <property type="entry name" value="CCDC162"/>
</dbReference>
<feature type="region of interest" description="Disordered" evidence="2">
    <location>
        <begin position="2352"/>
        <end position="2392"/>
    </location>
</feature>
<evidence type="ECO:0000313" key="4">
    <source>
        <dbReference type="Proteomes" id="UP000041254"/>
    </source>
</evidence>
<dbReference type="PANTHER" id="PTHR33331:SF13">
    <property type="entry name" value="COILED-COIL DOMAIN CONTAINING 162"/>
    <property type="match status" value="1"/>
</dbReference>
<feature type="compositionally biased region" description="Polar residues" evidence="2">
    <location>
        <begin position="2033"/>
        <end position="2042"/>
    </location>
</feature>
<keyword evidence="4" id="KW-1185">Reference proteome</keyword>
<gene>
    <name evidence="3" type="ORF">Vbra_22767</name>
</gene>
<dbReference type="Proteomes" id="UP000041254">
    <property type="component" value="Unassembled WGS sequence"/>
</dbReference>
<name>A0A0G4GJZ9_VITBC</name>
<dbReference type="VEuPathDB" id="CryptoDB:Vbra_22767"/>
<evidence type="ECO:0000313" key="3">
    <source>
        <dbReference type="EMBL" id="CEM30229.1"/>
    </source>
</evidence>
<feature type="compositionally biased region" description="Polar residues" evidence="2">
    <location>
        <begin position="1509"/>
        <end position="1528"/>
    </location>
</feature>
<feature type="compositionally biased region" description="Low complexity" evidence="2">
    <location>
        <begin position="876"/>
        <end position="895"/>
    </location>
</feature>
<organism evidence="3 4">
    <name type="scientific">Vitrella brassicaformis (strain CCMP3155)</name>
    <dbReference type="NCBI Taxonomy" id="1169540"/>
    <lineage>
        <taxon>Eukaryota</taxon>
        <taxon>Sar</taxon>
        <taxon>Alveolata</taxon>
        <taxon>Colpodellida</taxon>
        <taxon>Vitrellaceae</taxon>
        <taxon>Vitrella</taxon>
    </lineage>
</organism>
<feature type="compositionally biased region" description="Pro residues" evidence="2">
    <location>
        <begin position="3071"/>
        <end position="3080"/>
    </location>
</feature>
<feature type="region of interest" description="Disordered" evidence="2">
    <location>
        <begin position="1484"/>
        <end position="1541"/>
    </location>
</feature>
<feature type="compositionally biased region" description="Polar residues" evidence="2">
    <location>
        <begin position="3233"/>
        <end position="3243"/>
    </location>
</feature>
<dbReference type="OrthoDB" id="76966at2759"/>
<feature type="compositionally biased region" description="Basic and acidic residues" evidence="2">
    <location>
        <begin position="355"/>
        <end position="375"/>
    </location>
</feature>
<feature type="region of interest" description="Disordered" evidence="2">
    <location>
        <begin position="1230"/>
        <end position="1249"/>
    </location>
</feature>
<evidence type="ECO:0000256" key="1">
    <source>
        <dbReference type="SAM" id="Coils"/>
    </source>
</evidence>
<feature type="region of interest" description="Disordered" evidence="2">
    <location>
        <begin position="650"/>
        <end position="670"/>
    </location>
</feature>
<feature type="compositionally biased region" description="Polar residues" evidence="2">
    <location>
        <begin position="3113"/>
        <end position="3122"/>
    </location>
</feature>
<evidence type="ECO:0008006" key="5">
    <source>
        <dbReference type="Google" id="ProtNLM"/>
    </source>
</evidence>
<proteinExistence type="predicted"/>
<feature type="coiled-coil region" evidence="1">
    <location>
        <begin position="2996"/>
        <end position="3030"/>
    </location>
</feature>
<accession>A0A0G4GJZ9</accession>
<feature type="compositionally biased region" description="Low complexity" evidence="2">
    <location>
        <begin position="383"/>
        <end position="411"/>
    </location>
</feature>
<feature type="region of interest" description="Disordered" evidence="2">
    <location>
        <begin position="347"/>
        <end position="442"/>
    </location>
</feature>
<feature type="region of interest" description="Disordered" evidence="2">
    <location>
        <begin position="283"/>
        <end position="314"/>
    </location>
</feature>
<feature type="region of interest" description="Disordered" evidence="2">
    <location>
        <begin position="1041"/>
        <end position="1076"/>
    </location>
</feature>
<feature type="region of interest" description="Disordered" evidence="2">
    <location>
        <begin position="2182"/>
        <end position="2211"/>
    </location>
</feature>
<feature type="region of interest" description="Disordered" evidence="2">
    <location>
        <begin position="3039"/>
        <end position="3243"/>
    </location>
</feature>
<feature type="region of interest" description="Disordered" evidence="2">
    <location>
        <begin position="876"/>
        <end position="904"/>
    </location>
</feature>
<dbReference type="PANTHER" id="PTHR33331">
    <property type="entry name" value="COILED-COIL DOMAIN-CONTAINING PROTEIN 162"/>
    <property type="match status" value="1"/>
</dbReference>
<feature type="region of interest" description="Disordered" evidence="2">
    <location>
        <begin position="738"/>
        <end position="758"/>
    </location>
</feature>
<sequence length="3243" mass="358888">MASFASLLDQLLQGSGPTPIDEGVQLLESKFIDTHKRYLELCKKWRIDKVFAEDRQQRDDAFAAATAPGAQGGAAAGKGKAMYVPPHLELLESVERFRERRQEVRRVLTELPKVPEPTSSVHKIVKAWEDAGRLDMDLESTQRRLLMVFARRRDALVSQKVALLDRLGRMVHDAVEWTRISEAATHHLRTLQAEIEVNDARTVRLQPIDPPQRHRPPVAVSASNQPLYSSTDLVVHIRQLVSHHHLTWHLKKFIAQLQYVGLTHRQTIWLMCLEVVKMLHSNKDKDTQTQQRWPHTEGDEERHHHTRGSAELLARADRTQLPLLVYSRPQVSMEFPHHFQRQIRQTRFPPYHSKAQPDRRNTSANTDEHPADKRGGTGRPATSSGGHPHQPHHQQQQHSHGAKVAAAAAAVRSVTMRAPQTRPQSAGGGGGKGGGDDPSSLQRLLESEGIDDEGDAGLSLGREEGDEPQPTMYLKACNWLPFVCYIPRVDPVVLEQRHILRYYYEHLPRPRLPSRQKAASLTGDRAATGLSAAAQDVDDVARRAQSSSDGVHEGGIDGLLRSEHDFLKSHDLKYVLRRLNDLADTHTQRLLHAFDTDKSRRTSLTRSRSFSRQETHHTQSKPGSRGVGVGVNEDGGVSYHRIGGGVARGPGAQFDHIPIGPSGPAEEPADREHLLPSHNVRSFYYLRHLRCRALRTRLLRRLNFFRGVVCAYGIQADPRRDRVTQQEKLDWAAVQRAHARARPPQPKSVKELQTERVTGQTEGVLPNEVVIGNLIYTLRHQSNPVLPQIDSAQKTPSQHRAPFHKCEVALQETGVGRDSYEPLGGTGSGGDTDIAVRDPLGVLVVHDAVLADLDQLQEEILTIGTFFIRKFEKPLGAGSTSSRASRGASVSASGRSSGGVGGGGSLPTPVIDRCGVLLDAYECEGAYHEAKGRLVEAYWEIYEHTTDPKERRDLSQRITDVMAQRPRIDLKEEYFALSYTAAVSAMDRRAQLMREQLHMQIQQERMAARATSEQLDVFHRYIKDRPDFQPKVSLAARIRSAGAPPSAGGQSAESGSSSPSAARSPGDSESAEGGHQRRIGPLRVHLDVHGNLAHPTEGLPPPCPFSHMSRTGEMEASLQQNTLMRIVPSGEKVDVFEFFESLCMAWRGDMVLECVTTQLLAELKPPSILHTTAIEFCVQQVAYSLWQESLQSTLAAQATSTDPFKQFPQGSVDFLLAGQSMALRLDKLAGTSTHSSDHPRPPSASSQFPITVESSVAASRSKGKGEDSQVAREEKEFDLSMQKEMVDLRRKPRVEGVLTIFSNIVHQIKTRAAITLLSYQCSILERLCTEQANNCGISLPFSFPPATLPPLGDPATGIYTHPSTAAGGGGAEDDAPGVYTGPEHGAAARLDREVGVALQWTDRHVQLYATAPRVVELQQVLQHQVAYHAFLTVATLENQLLMTPLQRERSTILFEETGSNKLDNRGREALLALEQRFRRLSWSARESKQRPSAMFQQQTQQHRPKRPWEQQQVQQQSDTRPPTITQASPAPLPSGATMTSSQRAALLEQQAKEKETLLMNEGRAVAKQFVRVPDHLHGLRGAVLGYWKDRGRVLVAQAQQLPKAVSTEEAFMRSVRQLRYRLVSLGGALHLRRACEVALRLEGGRVAQAMLELAELIPEDISPLTLTSGESVIHRHGFQPYIDPDTLSIRTPLTLPTTIQATQAPTLKPLATPSEDEADQLYFLDKILSPITVVPLGTANEFERVKHHMKVIRGEAPPKRVDPMLVTGGVSVDGGGGPGGGGSGSGEDDRCREILEMRVPVVQDVQGRYMRDTLHGLHAVVALHMALALLDSDPVSMIFLMRRASLKPSLLEIPAIKASSSDEELLRAAGGGSSPTRRASTDQRAGLPIGTRLPRAVDVPLLESVEDIEVRNAVESLMACEGDFEALKRQLEQIQMIISAKEDPAHVTQSFLARKAQLLLWRCLLLLHAFSERLNQPPTHAASFLPPASPHHTSDKAELALWQQLLLGKPRLAGGLTIRLSPLQYFPELNGAKTPSSAQGRESGSRPASRLNREKPPDWGASPFLTDGLSLAVPSSPTAKEHAEGEARAASGSGGGGVPGLGLHEALAGSADRLSHGVSLMADSISLQPLLVDYDEYGECSDRTMAVYFSELHAPLPHPFPYLHPFFHEVVAQCRPDLVRPLSQAATGGGETPSDGEKRAPHVPQQQHEGVRECPLQEWGLRGLPHLPLSYVPGMLLFLRPASRQMVAATHMELQIELDDWMQVLEISPQVEVEKAMQGEEELIRARLVHSYMKEMLMALVTRRLPSSINMQQLASGEERGAAQALFHTLFGPPAEDIDAFSRAILRKSGGGAMLPDEASPTATATEEDFPPAPGPSVARQGGEGENENEVPMDLEDMELQYTSLPKEVLERAKRDLTRSMATTYAAISLMLVGLDKIFLELLVAACQGELHTISTLVSINVSEGLARQPMAEEVLKAGYTETDFSSKTQGEIFDHTIALLDRRHFVSKIEITLNFIQRLRSRGTFVRTNSGERGYVFLERDLNECVEDLGKKLLYWAVNFLAGRQHQAQGLIDGLSQSLMNQEHKTRALRHETKHLKTQLATQVNAEVAEKGYKLVFEIDRLHRLIVDIQSAAHTTERKLKDEITRSVQQELQGLRNDLAHTIDSSQEYRETLHHELVVALRQLKERALQELADLADRHHIGHPASLLRAQKALEDEADSLQQHASGRLMHKASFAVTDTSRRVTQAPSVTAAVAAATEAKDREVDRGDRPMTGAEKLMKGLAQDDESEVLRMRQQLHEQHSVNLKLRTFQAWRLLTTRERFEKEVRELRLTLTDNSSLWAQLHELRAREQTARGELIKATQNVSSCEFTIDRLKGQVNMAQQQTKKLQKWKMSKTKRLEELETTLQKKTRTSGLDVEKLLLTIRDRDTRLEHLERQTAAHQDQQTSIHTQHSKEVRRLQEALKRETYLKQQAIGKLDLIRAEMEMGGFDPESLASHWKDKIDKLEQQNQLLTADLAATKEKLTEYELETSYYYQRARQRGEPREMGAAAATQASSTRTLPLQQLQQQPGRPPSPPMPSTIPLFATAPSTTRRPPASAASQDADMPSESRDQLMSSESQQAGRFGPLFTARPSEPANRAMIPPSGPRVRGSATTNKRKEAGKRSLQQSGGPAVPLLSEVDVLSHALGQSSSGQPKTPSNGSGAKGGGNERQKRPTPVLSVQGSSAGEADSPSARSNMQTPQH</sequence>
<feature type="region of interest" description="Disordered" evidence="2">
    <location>
        <begin position="2030"/>
        <end position="2097"/>
    </location>
</feature>
<evidence type="ECO:0000256" key="2">
    <source>
        <dbReference type="SAM" id="MobiDB-lite"/>
    </source>
</evidence>
<feature type="compositionally biased region" description="Low complexity" evidence="2">
    <location>
        <begin position="3049"/>
        <end position="3070"/>
    </location>
</feature>
<feature type="region of interest" description="Disordered" evidence="2">
    <location>
        <begin position="1864"/>
        <end position="1883"/>
    </location>
</feature>
<protein>
    <recommendedName>
        <fullName evidence="5">DUF4549 domain-containing protein</fullName>
    </recommendedName>
</protein>
<feature type="region of interest" description="Disordered" evidence="2">
    <location>
        <begin position="601"/>
        <end position="634"/>
    </location>
</feature>
<dbReference type="EMBL" id="CDMY01000691">
    <property type="protein sequence ID" value="CEM30229.1"/>
    <property type="molecule type" value="Genomic_DNA"/>
</dbReference>
<keyword evidence="1" id="KW-0175">Coiled coil</keyword>
<feature type="compositionally biased region" description="Basic and acidic residues" evidence="2">
    <location>
        <begin position="294"/>
        <end position="303"/>
    </location>
</feature>
<feature type="compositionally biased region" description="Low complexity" evidence="2">
    <location>
        <begin position="1041"/>
        <end position="1068"/>
    </location>
</feature>
<feature type="compositionally biased region" description="Polar residues" evidence="2">
    <location>
        <begin position="3187"/>
        <end position="3202"/>
    </location>
</feature>
<dbReference type="InParanoid" id="A0A0G4GJZ9"/>
<dbReference type="OMA" id="LMEDCED"/>